<evidence type="ECO:0000313" key="3">
    <source>
        <dbReference type="Proteomes" id="UP001340816"/>
    </source>
</evidence>
<dbReference type="EMBL" id="CP109135">
    <property type="protein sequence ID" value="WSD15756.1"/>
    <property type="molecule type" value="Genomic_DNA"/>
</dbReference>
<evidence type="ECO:0000256" key="1">
    <source>
        <dbReference type="SAM" id="MobiDB-lite"/>
    </source>
</evidence>
<keyword evidence="3" id="KW-1185">Reference proteome</keyword>
<feature type="compositionally biased region" description="Basic and acidic residues" evidence="1">
    <location>
        <begin position="1"/>
        <end position="10"/>
    </location>
</feature>
<name>A0ABZ1HEL8_STRPH</name>
<evidence type="ECO:0008006" key="4">
    <source>
        <dbReference type="Google" id="ProtNLM"/>
    </source>
</evidence>
<feature type="region of interest" description="Disordered" evidence="1">
    <location>
        <begin position="1"/>
        <end position="27"/>
    </location>
</feature>
<organism evidence="2 3">
    <name type="scientific">Streptomyces phaeochromogenes</name>
    <dbReference type="NCBI Taxonomy" id="1923"/>
    <lineage>
        <taxon>Bacteria</taxon>
        <taxon>Bacillati</taxon>
        <taxon>Actinomycetota</taxon>
        <taxon>Actinomycetes</taxon>
        <taxon>Kitasatosporales</taxon>
        <taxon>Streptomycetaceae</taxon>
        <taxon>Streptomyces</taxon>
        <taxon>Streptomyces phaeochromogenes group</taxon>
    </lineage>
</organism>
<accession>A0ABZ1HEL8</accession>
<dbReference type="RefSeq" id="WP_266759806.1">
    <property type="nucleotide sequence ID" value="NZ_CP108011.1"/>
</dbReference>
<gene>
    <name evidence="2" type="ORF">OHB35_22275</name>
</gene>
<sequence>MVERKRERPPGLDAVSLPGPPQADEEHPVEGLVGDVRRGVEQRQYLRGMIFPEVAVVERLYGLSEKEVRSAIRRLRDEELLQLHDDYQETYFIDLGRETPSRESADTGLAAQVAELTTRLQELSSRVQTLESMVLGHGDR</sequence>
<evidence type="ECO:0000313" key="2">
    <source>
        <dbReference type="EMBL" id="WSD15756.1"/>
    </source>
</evidence>
<proteinExistence type="predicted"/>
<protein>
    <recommendedName>
        <fullName evidence="4">HTH gntR-type domain-containing protein</fullName>
    </recommendedName>
</protein>
<reference evidence="2 3" key="1">
    <citation type="submission" date="2022-10" db="EMBL/GenBank/DDBJ databases">
        <title>The complete genomes of actinobacterial strains from the NBC collection.</title>
        <authorList>
            <person name="Joergensen T.S."/>
            <person name="Alvarez Arevalo M."/>
            <person name="Sterndorff E.B."/>
            <person name="Faurdal D."/>
            <person name="Vuksanovic O."/>
            <person name="Mourched A.-S."/>
            <person name="Charusanti P."/>
            <person name="Shaw S."/>
            <person name="Blin K."/>
            <person name="Weber T."/>
        </authorList>
    </citation>
    <scope>NUCLEOTIDE SEQUENCE [LARGE SCALE GENOMIC DNA]</scope>
    <source>
        <strain evidence="2 3">NBC 01752</strain>
    </source>
</reference>
<dbReference type="Proteomes" id="UP001340816">
    <property type="component" value="Chromosome"/>
</dbReference>